<protein>
    <submittedName>
        <fullName evidence="1">Uncharacterized protein</fullName>
    </submittedName>
</protein>
<gene>
    <name evidence="1" type="ORF">SADUNF_Sadunf03G0124500</name>
</gene>
<organism evidence="1 2">
    <name type="scientific">Salix dunnii</name>
    <dbReference type="NCBI Taxonomy" id="1413687"/>
    <lineage>
        <taxon>Eukaryota</taxon>
        <taxon>Viridiplantae</taxon>
        <taxon>Streptophyta</taxon>
        <taxon>Embryophyta</taxon>
        <taxon>Tracheophyta</taxon>
        <taxon>Spermatophyta</taxon>
        <taxon>Magnoliopsida</taxon>
        <taxon>eudicotyledons</taxon>
        <taxon>Gunneridae</taxon>
        <taxon>Pentapetalae</taxon>
        <taxon>rosids</taxon>
        <taxon>fabids</taxon>
        <taxon>Malpighiales</taxon>
        <taxon>Salicaceae</taxon>
        <taxon>Saliceae</taxon>
        <taxon>Salix</taxon>
    </lineage>
</organism>
<comment type="caution">
    <text evidence="1">The sequence shown here is derived from an EMBL/GenBank/DDBJ whole genome shotgun (WGS) entry which is preliminary data.</text>
</comment>
<evidence type="ECO:0000313" key="2">
    <source>
        <dbReference type="Proteomes" id="UP000657918"/>
    </source>
</evidence>
<proteinExistence type="predicted"/>
<name>A0A835TEJ5_9ROSI</name>
<dbReference type="EMBL" id="JADGMS010000003">
    <property type="protein sequence ID" value="KAF9686114.1"/>
    <property type="molecule type" value="Genomic_DNA"/>
</dbReference>
<reference evidence="1 2" key="1">
    <citation type="submission" date="2020-10" db="EMBL/GenBank/DDBJ databases">
        <title>Plant Genome Project.</title>
        <authorList>
            <person name="Zhang R.-G."/>
        </authorList>
    </citation>
    <scope>NUCLEOTIDE SEQUENCE [LARGE SCALE GENOMIC DNA]</scope>
    <source>
        <strain evidence="1">FAFU-HL-1</strain>
        <tissue evidence="1">Leaf</tissue>
    </source>
</reference>
<evidence type="ECO:0000313" key="1">
    <source>
        <dbReference type="EMBL" id="KAF9686114.1"/>
    </source>
</evidence>
<dbReference type="AlphaFoldDB" id="A0A835TEJ5"/>
<sequence length="82" mass="9316">MIALVRVDMFSSTGSSRDTTLIVHFYRPPKYQNNLSHQAHPMKQPEHRYAALKRLGGFMNDSNIHEVLTLKKASNAPLGDHQ</sequence>
<accession>A0A835TEJ5</accession>
<keyword evidence="2" id="KW-1185">Reference proteome</keyword>
<dbReference type="OrthoDB" id="6424451at2759"/>
<dbReference type="Proteomes" id="UP000657918">
    <property type="component" value="Unassembled WGS sequence"/>
</dbReference>